<keyword evidence="4 6" id="KW-0460">Magnesium</keyword>
<proteinExistence type="inferred from homology"/>
<feature type="binding site" evidence="5">
    <location>
        <position position="122"/>
    </location>
    <ligand>
        <name>substrate</name>
    </ligand>
</feature>
<dbReference type="PANTHER" id="PTHR32308:SF10">
    <property type="entry name" value="CITRATE LYASE SUBUNIT BETA"/>
    <property type="match status" value="1"/>
</dbReference>
<feature type="binding site" evidence="6">
    <location>
        <position position="122"/>
    </location>
    <ligand>
        <name>Mg(2+)</name>
        <dbReference type="ChEBI" id="CHEBI:18420"/>
    </ligand>
</feature>
<comment type="cofactor">
    <cofactor evidence="1">
        <name>Mg(2+)</name>
        <dbReference type="ChEBI" id="CHEBI:18420"/>
    </cofactor>
</comment>
<sequence length="284" mass="30301">MDQRARPYRSVLYIPGSKDRALEKARGLPVDAIIFDLEDAVAPDEKENARATLAAALEQGGYGSRMRIVRINGLDTQWGEADAKAAAAMDCDAVLLPKVESTSQLDALASLIGNKPIWAMMETPRGMLNAAEIAAHPQLTGFVMGTNDLAKELQTRFRADRLPMMAGLGLCLLAAKAEGIVIVDGVYNAFKDAEGLKVECDQGRDMGFDGKTLIHPAQVDVANAAFAPSEEEIDLAQRQISAFEEVEASGQGVAVVDGKIVENLHVVTAREILAKADAIAALEG</sequence>
<dbReference type="Proteomes" id="UP000295673">
    <property type="component" value="Unassembled WGS sequence"/>
</dbReference>
<evidence type="ECO:0000256" key="4">
    <source>
        <dbReference type="ARBA" id="ARBA00022842"/>
    </source>
</evidence>
<dbReference type="Gene3D" id="3.20.20.60">
    <property type="entry name" value="Phosphoenolpyruvate-binding domains"/>
    <property type="match status" value="1"/>
</dbReference>
<dbReference type="Pfam" id="PF03328">
    <property type="entry name" value="HpcH_HpaI"/>
    <property type="match status" value="1"/>
</dbReference>
<dbReference type="RefSeq" id="WP_132858655.1">
    <property type="nucleotide sequence ID" value="NZ_SMGR01000001.1"/>
</dbReference>
<dbReference type="EMBL" id="SMGR01000001">
    <property type="protein sequence ID" value="TCL08542.1"/>
    <property type="molecule type" value="Genomic_DNA"/>
</dbReference>
<evidence type="ECO:0000313" key="8">
    <source>
        <dbReference type="EMBL" id="TCL08542.1"/>
    </source>
</evidence>
<evidence type="ECO:0000256" key="5">
    <source>
        <dbReference type="PIRSR" id="PIRSR015582-1"/>
    </source>
</evidence>
<dbReference type="GO" id="GO:0006107">
    <property type="term" value="P:oxaloacetate metabolic process"/>
    <property type="evidence" value="ECO:0007669"/>
    <property type="project" value="TreeGrafter"/>
</dbReference>
<protein>
    <submittedName>
        <fullName evidence="8">(3S)-malyl-CoA thioesterase</fullName>
    </submittedName>
</protein>
<dbReference type="GO" id="GO:0000287">
    <property type="term" value="F:magnesium ion binding"/>
    <property type="evidence" value="ECO:0007669"/>
    <property type="project" value="TreeGrafter"/>
</dbReference>
<gene>
    <name evidence="8" type="ORF">BXY66_0579</name>
</gene>
<dbReference type="AlphaFoldDB" id="A0A4R1NU42"/>
<evidence type="ECO:0000256" key="2">
    <source>
        <dbReference type="ARBA" id="ARBA00005568"/>
    </source>
</evidence>
<evidence type="ECO:0000256" key="3">
    <source>
        <dbReference type="ARBA" id="ARBA00022723"/>
    </source>
</evidence>
<dbReference type="InterPro" id="IPR015813">
    <property type="entry name" value="Pyrv/PenolPyrv_kinase-like_dom"/>
</dbReference>
<evidence type="ECO:0000256" key="6">
    <source>
        <dbReference type="PIRSR" id="PIRSR015582-2"/>
    </source>
</evidence>
<evidence type="ECO:0000259" key="7">
    <source>
        <dbReference type="Pfam" id="PF03328"/>
    </source>
</evidence>
<feature type="binding site" evidence="5">
    <location>
        <position position="70"/>
    </location>
    <ligand>
        <name>substrate</name>
    </ligand>
</feature>
<reference evidence="8 9" key="1">
    <citation type="submission" date="2019-03" db="EMBL/GenBank/DDBJ databases">
        <title>Genomic Encyclopedia of Archaeal and Bacterial Type Strains, Phase II (KMG-II): from individual species to whole genera.</title>
        <authorList>
            <person name="Goeker M."/>
        </authorList>
    </citation>
    <scope>NUCLEOTIDE SEQUENCE [LARGE SCALE GENOMIC DNA]</scope>
    <source>
        <strain evidence="8 9">DSM 26433</strain>
    </source>
</reference>
<keyword evidence="9" id="KW-1185">Reference proteome</keyword>
<dbReference type="PANTHER" id="PTHR32308">
    <property type="entry name" value="LYASE BETA SUBUNIT, PUTATIVE (AFU_ORTHOLOGUE AFUA_4G13030)-RELATED"/>
    <property type="match status" value="1"/>
</dbReference>
<name>A0A4R1NU42_9RHOB</name>
<comment type="similarity">
    <text evidence="2">Belongs to the HpcH/HpaI aldolase family.</text>
</comment>
<feature type="binding site" evidence="6">
    <location>
        <position position="148"/>
    </location>
    <ligand>
        <name>Mg(2+)</name>
        <dbReference type="ChEBI" id="CHEBI:18420"/>
    </ligand>
</feature>
<accession>A0A4R1NU42</accession>
<dbReference type="OrthoDB" id="9800547at2"/>
<dbReference type="PIRSF" id="PIRSF015582">
    <property type="entry name" value="Cit_lyase_B"/>
    <property type="match status" value="1"/>
</dbReference>
<dbReference type="GO" id="GO:0003824">
    <property type="term" value="F:catalytic activity"/>
    <property type="evidence" value="ECO:0007669"/>
    <property type="project" value="InterPro"/>
</dbReference>
<evidence type="ECO:0000256" key="1">
    <source>
        <dbReference type="ARBA" id="ARBA00001946"/>
    </source>
</evidence>
<dbReference type="InterPro" id="IPR011206">
    <property type="entry name" value="Citrate_lyase_beta/mcl1/mcl2"/>
</dbReference>
<dbReference type="InterPro" id="IPR040442">
    <property type="entry name" value="Pyrv_kinase-like_dom_sf"/>
</dbReference>
<dbReference type="InterPro" id="IPR005000">
    <property type="entry name" value="Aldolase/citrate-lyase_domain"/>
</dbReference>
<keyword evidence="3 6" id="KW-0479">Metal-binding</keyword>
<organism evidence="8 9">
    <name type="scientific">Shimia isoporae</name>
    <dbReference type="NCBI Taxonomy" id="647720"/>
    <lineage>
        <taxon>Bacteria</taxon>
        <taxon>Pseudomonadati</taxon>
        <taxon>Pseudomonadota</taxon>
        <taxon>Alphaproteobacteria</taxon>
        <taxon>Rhodobacterales</taxon>
        <taxon>Roseobacteraceae</taxon>
    </lineage>
</organism>
<dbReference type="SUPFAM" id="SSF51621">
    <property type="entry name" value="Phosphoenolpyruvate/pyruvate domain"/>
    <property type="match status" value="1"/>
</dbReference>
<evidence type="ECO:0000313" key="9">
    <source>
        <dbReference type="Proteomes" id="UP000295673"/>
    </source>
</evidence>
<comment type="caution">
    <text evidence="8">The sequence shown here is derived from an EMBL/GenBank/DDBJ whole genome shotgun (WGS) entry which is preliminary data.</text>
</comment>
<feature type="domain" description="HpcH/HpaI aldolase/citrate lyase" evidence="7">
    <location>
        <begin position="9"/>
        <end position="216"/>
    </location>
</feature>